<gene>
    <name evidence="8" type="ORF">OESDEN_07214</name>
</gene>
<protein>
    <submittedName>
        <fullName evidence="8">Uncharacterized protein</fullName>
    </submittedName>
</protein>
<keyword evidence="9" id="KW-1185">Reference proteome</keyword>
<dbReference type="GO" id="GO:0005886">
    <property type="term" value="C:plasma membrane"/>
    <property type="evidence" value="ECO:0007669"/>
    <property type="project" value="TreeGrafter"/>
</dbReference>
<comment type="subcellular location">
    <subcellularLocation>
        <location evidence="1">Membrane</location>
        <topology evidence="1">Multi-pass membrane protein</topology>
    </subcellularLocation>
</comment>
<dbReference type="GO" id="GO:0043266">
    <property type="term" value="P:regulation of potassium ion transport"/>
    <property type="evidence" value="ECO:0007669"/>
    <property type="project" value="TreeGrafter"/>
</dbReference>
<feature type="region of interest" description="Disordered" evidence="6">
    <location>
        <begin position="1"/>
        <end position="36"/>
    </location>
</feature>
<evidence type="ECO:0000256" key="4">
    <source>
        <dbReference type="ARBA" id="ARBA00022989"/>
    </source>
</evidence>
<dbReference type="InterPro" id="IPR010291">
    <property type="entry name" value="Ion_channel_UNC-93"/>
</dbReference>
<evidence type="ECO:0000256" key="3">
    <source>
        <dbReference type="ARBA" id="ARBA00022692"/>
    </source>
</evidence>
<evidence type="ECO:0000256" key="5">
    <source>
        <dbReference type="ARBA" id="ARBA00023136"/>
    </source>
</evidence>
<feature type="transmembrane region" description="Helical" evidence="7">
    <location>
        <begin position="264"/>
        <end position="287"/>
    </location>
</feature>
<dbReference type="SUPFAM" id="SSF103473">
    <property type="entry name" value="MFS general substrate transporter"/>
    <property type="match status" value="1"/>
</dbReference>
<feature type="transmembrane region" description="Helical" evidence="7">
    <location>
        <begin position="308"/>
        <end position="331"/>
    </location>
</feature>
<feature type="transmembrane region" description="Helical" evidence="7">
    <location>
        <begin position="240"/>
        <end position="258"/>
    </location>
</feature>
<accession>A0A0B1T9Q5</accession>
<dbReference type="OrthoDB" id="47330at2759"/>
<name>A0A0B1T9Q5_OESDE</name>
<dbReference type="GO" id="GO:0006937">
    <property type="term" value="P:regulation of muscle contraction"/>
    <property type="evidence" value="ECO:0007669"/>
    <property type="project" value="TreeGrafter"/>
</dbReference>
<dbReference type="EMBL" id="KN551071">
    <property type="protein sequence ID" value="KHJ92886.1"/>
    <property type="molecule type" value="Genomic_DNA"/>
</dbReference>
<evidence type="ECO:0000313" key="9">
    <source>
        <dbReference type="Proteomes" id="UP000053660"/>
    </source>
</evidence>
<dbReference type="AlphaFoldDB" id="A0A0B1T9Q5"/>
<feature type="transmembrane region" description="Helical" evidence="7">
    <location>
        <begin position="495"/>
        <end position="515"/>
    </location>
</feature>
<dbReference type="Proteomes" id="UP000053660">
    <property type="component" value="Unassembled WGS sequence"/>
</dbReference>
<proteinExistence type="inferred from homology"/>
<feature type="region of interest" description="Disordered" evidence="6">
    <location>
        <begin position="57"/>
        <end position="76"/>
    </location>
</feature>
<dbReference type="InterPro" id="IPR036259">
    <property type="entry name" value="MFS_trans_sf"/>
</dbReference>
<evidence type="ECO:0000256" key="1">
    <source>
        <dbReference type="ARBA" id="ARBA00004141"/>
    </source>
</evidence>
<sequence>MGDSNAWDMLEEPADRKKSTSPSGSRVEEHNGVSQMLKLDEAELQALGIDKEEIAEAAERHRTQRKSRSKSPALESLRKASMNVLQRIGALTRKKDTAHPFFRTPEILEVPLDTICKRPKEFFQEPKPFSFRDLGKVFVPPVDLRQEKCAYLFRGGSFEEEEHAEGRELTRLPEYDPFCPVHGSRRRFARRNLVTMQHLMTSVERDEAPEDVLYKVLYLSLAISSLFVPSYMINRLGCKLTLITAMGIFVFYMAVNIRPSYPSLIPASILAGMAGSCIWGAKCVYITEMGIRYARLNFESQNTVIVRFFGYFFMIVHSGQVFGNLLSSFIMTAAMKTPEQLDEVYKTCGHGFPMNLSELTEKAAQNLERPNQRVYLSVCLTYLACAIVAVMIVSMFLNALHKDVVNRSKAPVFHAETLKQTVMNFKNTRIMLLVPLTVFNGVEQAFVVGIFTKAFIACGLGVSQIGFVCTAFGVADAICSLVFGPLIKLFGRMPLFVFGAVNNMLMIVTLMIWPLNPADKAILYVAISVWGMADAVWNTQINGSHKWNPQRPLAQPFHIPGYWVALAGRESLEFAFTSYRFWESIGLALGFVMVRQFSVELVLLLSFCLLLLGMTGYCAIELYDDICVSFRKLVIMTADAVIRNWVDFGGNFRNFFVTY</sequence>
<feature type="transmembrane region" description="Helical" evidence="7">
    <location>
        <begin position="430"/>
        <end position="456"/>
    </location>
</feature>
<dbReference type="PANTHER" id="PTHR19444">
    <property type="entry name" value="UNC-93 RELATED"/>
    <property type="match status" value="1"/>
</dbReference>
<evidence type="ECO:0000256" key="7">
    <source>
        <dbReference type="SAM" id="Phobius"/>
    </source>
</evidence>
<comment type="similarity">
    <text evidence="2">Belongs to the unc-93 family.</text>
</comment>
<dbReference type="GO" id="GO:0055120">
    <property type="term" value="C:striated muscle dense body"/>
    <property type="evidence" value="ECO:0007669"/>
    <property type="project" value="TreeGrafter"/>
</dbReference>
<feature type="transmembrane region" description="Helical" evidence="7">
    <location>
        <begin position="603"/>
        <end position="623"/>
    </location>
</feature>
<dbReference type="Pfam" id="PF05978">
    <property type="entry name" value="UNC-93"/>
    <property type="match status" value="1"/>
</dbReference>
<evidence type="ECO:0000313" key="8">
    <source>
        <dbReference type="EMBL" id="KHJ92886.1"/>
    </source>
</evidence>
<organism evidence="8 9">
    <name type="scientific">Oesophagostomum dentatum</name>
    <name type="common">Nodular worm</name>
    <dbReference type="NCBI Taxonomy" id="61180"/>
    <lineage>
        <taxon>Eukaryota</taxon>
        <taxon>Metazoa</taxon>
        <taxon>Ecdysozoa</taxon>
        <taxon>Nematoda</taxon>
        <taxon>Chromadorea</taxon>
        <taxon>Rhabditida</taxon>
        <taxon>Rhabditina</taxon>
        <taxon>Rhabditomorpha</taxon>
        <taxon>Strongyloidea</taxon>
        <taxon>Strongylidae</taxon>
        <taxon>Oesophagostomum</taxon>
    </lineage>
</organism>
<dbReference type="InterPro" id="IPR051951">
    <property type="entry name" value="UNC-93_regulatory"/>
</dbReference>
<dbReference type="Gene3D" id="1.20.1250.20">
    <property type="entry name" value="MFS general substrate transporter like domains"/>
    <property type="match status" value="1"/>
</dbReference>
<dbReference type="GO" id="GO:0015459">
    <property type="term" value="F:potassium channel regulator activity"/>
    <property type="evidence" value="ECO:0007669"/>
    <property type="project" value="TreeGrafter"/>
</dbReference>
<evidence type="ECO:0000256" key="2">
    <source>
        <dbReference type="ARBA" id="ARBA00009172"/>
    </source>
</evidence>
<dbReference type="PANTHER" id="PTHR19444:SF13">
    <property type="entry name" value="PROTEIN UNC-93 HOMOLOG A"/>
    <property type="match status" value="1"/>
</dbReference>
<evidence type="ECO:0000256" key="6">
    <source>
        <dbReference type="SAM" id="MobiDB-lite"/>
    </source>
</evidence>
<keyword evidence="3 7" id="KW-0812">Transmembrane</keyword>
<feature type="transmembrane region" description="Helical" evidence="7">
    <location>
        <begin position="374"/>
        <end position="400"/>
    </location>
</feature>
<keyword evidence="5 7" id="KW-0472">Membrane</keyword>
<keyword evidence="4 7" id="KW-1133">Transmembrane helix</keyword>
<reference evidence="8 9" key="1">
    <citation type="submission" date="2014-03" db="EMBL/GenBank/DDBJ databases">
        <title>Draft genome of the hookworm Oesophagostomum dentatum.</title>
        <authorList>
            <person name="Mitreva M."/>
        </authorList>
    </citation>
    <scope>NUCLEOTIDE SEQUENCE [LARGE SCALE GENOMIC DNA]</scope>
    <source>
        <strain evidence="8 9">OD-Hann</strain>
    </source>
</reference>
<feature type="transmembrane region" description="Helical" evidence="7">
    <location>
        <begin position="462"/>
        <end position="483"/>
    </location>
</feature>